<dbReference type="Pfam" id="PF13338">
    <property type="entry name" value="AbiEi_4"/>
    <property type="match status" value="1"/>
</dbReference>
<evidence type="ECO:0008006" key="5">
    <source>
        <dbReference type="Google" id="ProtNLM"/>
    </source>
</evidence>
<dbReference type="InterPro" id="IPR011335">
    <property type="entry name" value="Restrct_endonuc-II-like"/>
</dbReference>
<dbReference type="InterPro" id="IPR049468">
    <property type="entry name" value="Restrct_endonuc-II-like_dom"/>
</dbReference>
<name>A0A1E3RHX6_MYCFV</name>
<dbReference type="Pfam" id="PF18741">
    <property type="entry name" value="MTES_1575"/>
    <property type="match status" value="1"/>
</dbReference>
<dbReference type="InterPro" id="IPR025159">
    <property type="entry name" value="AbiEi_N"/>
</dbReference>
<reference evidence="4" key="1">
    <citation type="submission" date="2016-09" db="EMBL/GenBank/DDBJ databases">
        <authorList>
            <person name="Greninger A.L."/>
            <person name="Jerome K.R."/>
            <person name="Mcnair B."/>
            <person name="Wallis C."/>
            <person name="Fang F."/>
        </authorList>
    </citation>
    <scope>NUCLEOTIDE SEQUENCE [LARGE SCALE GENOMIC DNA]</scope>
    <source>
        <strain evidence="4">M6</strain>
    </source>
</reference>
<dbReference type="Proteomes" id="UP000094053">
    <property type="component" value="Unassembled WGS sequence"/>
</dbReference>
<accession>A0A1E3RHX6</accession>
<comment type="caution">
    <text evidence="3">The sequence shown here is derived from an EMBL/GenBank/DDBJ whole genome shotgun (WGS) entry which is preliminary data.</text>
</comment>
<dbReference type="STRING" id="1776.BHQ18_13655"/>
<dbReference type="EMBL" id="MIHA01000009">
    <property type="protein sequence ID" value="ODQ89475.1"/>
    <property type="molecule type" value="Genomic_DNA"/>
</dbReference>
<dbReference type="Gene3D" id="3.40.960.10">
    <property type="entry name" value="VSR Endonuclease"/>
    <property type="match status" value="1"/>
</dbReference>
<dbReference type="OrthoDB" id="5243722at2"/>
<feature type="domain" description="Restriction endonuclease type II-like" evidence="2">
    <location>
        <begin position="195"/>
        <end position="283"/>
    </location>
</feature>
<feature type="domain" description="AbiEi antitoxin N-terminal" evidence="1">
    <location>
        <begin position="2"/>
        <end position="45"/>
    </location>
</feature>
<sequence>MLSEFLRAQDGVITSAQARRAGLSDQSVQRRVRTGRWRRCSKGVYFVDDREFTDAARVRAGVWGYGPTAAASGLTAAWWHGLTQYAPDIVDVTASRTVHGRCHTGTRLRRRDLDPRDVVELRALRVTAKPLTVLESAIVRPGGAKLLDNALQRHVDLRDLWSAQVRNKGRYGSPVARMLLQAAADGARSAAERLLVKLLMKAGITGWKANYPVGRYKVDVGFPEAMLALETDGWAFHSDAEVFQTDRKRQNAIILLGWQILRFTWLDLTVYPDRVITSIRQALRCAASR</sequence>
<keyword evidence="4" id="KW-1185">Reference proteome</keyword>
<organism evidence="3 4">
    <name type="scientific">Mycolicibacterium flavescens</name>
    <name type="common">Mycobacterium flavescens</name>
    <dbReference type="NCBI Taxonomy" id="1776"/>
    <lineage>
        <taxon>Bacteria</taxon>
        <taxon>Bacillati</taxon>
        <taxon>Actinomycetota</taxon>
        <taxon>Actinomycetes</taxon>
        <taxon>Mycobacteriales</taxon>
        <taxon>Mycobacteriaceae</taxon>
        <taxon>Mycolicibacterium</taxon>
    </lineage>
</organism>
<evidence type="ECO:0000259" key="1">
    <source>
        <dbReference type="Pfam" id="PF13338"/>
    </source>
</evidence>
<proteinExistence type="predicted"/>
<gene>
    <name evidence="3" type="ORF">BHQ18_13655</name>
</gene>
<evidence type="ECO:0000313" key="4">
    <source>
        <dbReference type="Proteomes" id="UP000094053"/>
    </source>
</evidence>
<evidence type="ECO:0000313" key="3">
    <source>
        <dbReference type="EMBL" id="ODQ89475.1"/>
    </source>
</evidence>
<protein>
    <recommendedName>
        <fullName evidence="5">DUF559 domain-containing protein</fullName>
    </recommendedName>
</protein>
<dbReference type="AlphaFoldDB" id="A0A1E3RHX6"/>
<evidence type="ECO:0000259" key="2">
    <source>
        <dbReference type="Pfam" id="PF18741"/>
    </source>
</evidence>
<dbReference type="SUPFAM" id="SSF52980">
    <property type="entry name" value="Restriction endonuclease-like"/>
    <property type="match status" value="1"/>
</dbReference>